<dbReference type="Gene3D" id="2.40.50.320">
    <property type="entry name" value="Copper binding periplasmic protein CusF"/>
    <property type="match status" value="1"/>
</dbReference>
<dbReference type="STRING" id="653930.SAMN05216589_0294"/>
<proteinExistence type="predicted"/>
<evidence type="ECO:0000313" key="3">
    <source>
        <dbReference type="EMBL" id="SFL80961.1"/>
    </source>
</evidence>
<dbReference type="Proteomes" id="UP000186599">
    <property type="component" value="Unassembled WGS sequence"/>
</dbReference>
<dbReference type="Pfam" id="PF11604">
    <property type="entry name" value="CusF_Ec"/>
    <property type="match status" value="1"/>
</dbReference>
<reference evidence="4 5" key="1">
    <citation type="submission" date="2016-10" db="EMBL/GenBank/DDBJ databases">
        <authorList>
            <person name="de Groot N.N."/>
        </authorList>
    </citation>
    <scope>NUCLEOTIDE SEQUENCE [LARGE SCALE GENOMIC DNA]</scope>
    <source>
        <strain evidence="3 4">CGMCC 1.9095</strain>
        <strain evidence="2 5">DSM 22558</strain>
    </source>
</reference>
<feature type="chain" id="PRO_5010401332" evidence="1">
    <location>
        <begin position="21"/>
        <end position="114"/>
    </location>
</feature>
<gene>
    <name evidence="3" type="ORF">SAMN04487855_1330</name>
    <name evidence="2" type="ORF">SAMN05216589_0294</name>
</gene>
<name>A0A031MFJ2_9GAMM</name>
<accession>A0A031MFJ2</accession>
<dbReference type="OrthoDB" id="5771277at2"/>
<feature type="signal peptide" evidence="1">
    <location>
        <begin position="1"/>
        <end position="20"/>
    </location>
</feature>
<organism evidence="2 5">
    <name type="scientific">Halopseudomonas bauzanensis</name>
    <dbReference type="NCBI Taxonomy" id="653930"/>
    <lineage>
        <taxon>Bacteria</taxon>
        <taxon>Pseudomonadati</taxon>
        <taxon>Pseudomonadota</taxon>
        <taxon>Gammaproteobacteria</taxon>
        <taxon>Pseudomonadales</taxon>
        <taxon>Pseudomonadaceae</taxon>
        <taxon>Halopseudomonas</taxon>
    </lineage>
</organism>
<dbReference type="EMBL" id="FOGN01000001">
    <property type="protein sequence ID" value="SER35432.1"/>
    <property type="molecule type" value="Genomic_DNA"/>
</dbReference>
<evidence type="ECO:0000313" key="2">
    <source>
        <dbReference type="EMBL" id="SER35432.1"/>
    </source>
</evidence>
<dbReference type="EMBL" id="FOUA01000001">
    <property type="protein sequence ID" value="SFL80961.1"/>
    <property type="molecule type" value="Genomic_DNA"/>
</dbReference>
<evidence type="ECO:0000256" key="1">
    <source>
        <dbReference type="SAM" id="SignalP"/>
    </source>
</evidence>
<protein>
    <submittedName>
        <fullName evidence="2">Cu(I)/Ag(I) efflux system protein CusF</fullName>
    </submittedName>
</protein>
<dbReference type="InterPro" id="IPR021647">
    <property type="entry name" value="CusF_Ec"/>
</dbReference>
<sequence>MRLISASIAMLLLTPVAATAAEQPGHNNHMNHNAMSQRAPAETAIATGTVKKINLESGMMVIAHDPVESLGWPSMTMSFKASPDLMQDLKEGDVIEFEFTSSGMHSTIISKDKM</sequence>
<dbReference type="Proteomes" id="UP000186904">
    <property type="component" value="Unassembled WGS sequence"/>
</dbReference>
<evidence type="ECO:0000313" key="4">
    <source>
        <dbReference type="Proteomes" id="UP000186599"/>
    </source>
</evidence>
<keyword evidence="1" id="KW-0732">Signal</keyword>
<keyword evidence="4" id="KW-1185">Reference proteome</keyword>
<evidence type="ECO:0000313" key="5">
    <source>
        <dbReference type="Proteomes" id="UP000186904"/>
    </source>
</evidence>
<dbReference type="AlphaFoldDB" id="A0A031MFJ2"/>
<dbReference type="InterPro" id="IPR042230">
    <property type="entry name" value="CusF_sf"/>
</dbReference>
<dbReference type="RefSeq" id="WP_036988919.1">
    <property type="nucleotide sequence ID" value="NZ_FOGN01000001.1"/>
</dbReference>